<dbReference type="OrthoDB" id="538336at2759"/>
<dbReference type="EMBL" id="KZ857384">
    <property type="protein sequence ID" value="RDX54754.1"/>
    <property type="molecule type" value="Genomic_DNA"/>
</dbReference>
<dbReference type="SUPFAM" id="SSF47203">
    <property type="entry name" value="Acyl-CoA dehydrogenase C-terminal domain-like"/>
    <property type="match status" value="1"/>
</dbReference>
<dbReference type="InterPro" id="IPR009100">
    <property type="entry name" value="AcylCoA_DH/oxidase_NM_dom_sf"/>
</dbReference>
<organism evidence="1 2">
    <name type="scientific">Lentinus brumalis</name>
    <dbReference type="NCBI Taxonomy" id="2498619"/>
    <lineage>
        <taxon>Eukaryota</taxon>
        <taxon>Fungi</taxon>
        <taxon>Dikarya</taxon>
        <taxon>Basidiomycota</taxon>
        <taxon>Agaricomycotina</taxon>
        <taxon>Agaricomycetes</taxon>
        <taxon>Polyporales</taxon>
        <taxon>Polyporaceae</taxon>
        <taxon>Lentinus</taxon>
    </lineage>
</organism>
<name>A0A371DQH0_9APHY</name>
<evidence type="ECO:0000313" key="2">
    <source>
        <dbReference type="Proteomes" id="UP000256964"/>
    </source>
</evidence>
<dbReference type="InterPro" id="IPR046373">
    <property type="entry name" value="Acyl-CoA_Oxase/DH_mid-dom_sf"/>
</dbReference>
<reference evidence="1 2" key="1">
    <citation type="journal article" date="2018" name="Biotechnol. Biofuels">
        <title>Integrative visual omics of the white-rot fungus Polyporus brumalis exposes the biotechnological potential of its oxidative enzymes for delignifying raw plant biomass.</title>
        <authorList>
            <person name="Miyauchi S."/>
            <person name="Rancon A."/>
            <person name="Drula E."/>
            <person name="Hage H."/>
            <person name="Chaduli D."/>
            <person name="Favel A."/>
            <person name="Grisel S."/>
            <person name="Henrissat B."/>
            <person name="Herpoel-Gimbert I."/>
            <person name="Ruiz-Duenas F.J."/>
            <person name="Chevret D."/>
            <person name="Hainaut M."/>
            <person name="Lin J."/>
            <person name="Wang M."/>
            <person name="Pangilinan J."/>
            <person name="Lipzen A."/>
            <person name="Lesage-Meessen L."/>
            <person name="Navarro D."/>
            <person name="Riley R."/>
            <person name="Grigoriev I.V."/>
            <person name="Zhou S."/>
            <person name="Raouche S."/>
            <person name="Rosso M.N."/>
        </authorList>
    </citation>
    <scope>NUCLEOTIDE SEQUENCE [LARGE SCALE GENOMIC DNA]</scope>
    <source>
        <strain evidence="1 2">BRFM 1820</strain>
    </source>
</reference>
<dbReference type="AlphaFoldDB" id="A0A371DQH0"/>
<dbReference type="GO" id="GO:0005777">
    <property type="term" value="C:peroxisome"/>
    <property type="evidence" value="ECO:0007669"/>
    <property type="project" value="InterPro"/>
</dbReference>
<dbReference type="PANTHER" id="PTHR10909:SF382">
    <property type="entry name" value="ACYL-COENZYME A OXIDASE"/>
    <property type="match status" value="1"/>
</dbReference>
<dbReference type="PANTHER" id="PTHR10909">
    <property type="entry name" value="ELECTRON TRANSPORT OXIDOREDUCTASE"/>
    <property type="match status" value="1"/>
</dbReference>
<gene>
    <name evidence="1" type="ORF">OH76DRAFT_1398146</name>
</gene>
<evidence type="ECO:0000313" key="1">
    <source>
        <dbReference type="EMBL" id="RDX54754.1"/>
    </source>
</evidence>
<dbReference type="STRING" id="139420.A0A371DQH0"/>
<proteinExistence type="predicted"/>
<dbReference type="GO" id="GO:0003997">
    <property type="term" value="F:acyl-CoA oxidase activity"/>
    <property type="evidence" value="ECO:0007669"/>
    <property type="project" value="InterPro"/>
</dbReference>
<accession>A0A371DQH0</accession>
<dbReference type="InterPro" id="IPR012258">
    <property type="entry name" value="Acyl-CoA_oxidase"/>
</dbReference>
<dbReference type="GO" id="GO:0033540">
    <property type="term" value="P:fatty acid beta-oxidation using acyl-CoA oxidase"/>
    <property type="evidence" value="ECO:0007669"/>
    <property type="project" value="TreeGrafter"/>
</dbReference>
<dbReference type="GO" id="GO:0055088">
    <property type="term" value="P:lipid homeostasis"/>
    <property type="evidence" value="ECO:0007669"/>
    <property type="project" value="TreeGrafter"/>
</dbReference>
<dbReference type="Gene3D" id="1.20.140.10">
    <property type="entry name" value="Butyryl-CoA Dehydrogenase, subunit A, domain 3"/>
    <property type="match status" value="1"/>
</dbReference>
<dbReference type="Proteomes" id="UP000256964">
    <property type="component" value="Unassembled WGS sequence"/>
</dbReference>
<dbReference type="InterPro" id="IPR036250">
    <property type="entry name" value="AcylCo_DH-like_C"/>
</dbReference>
<protein>
    <submittedName>
        <fullName evidence="1">Acyl-CoA dehydrogenase NM domain-like protein</fullName>
    </submittedName>
</protein>
<sequence length="567" mass="62159">MNSAATIGIDPLFHEPVELLSTDARVALSYKRARLLMHEYAFTVKDVLEASDKFWALQSDPRLPLDMACYTILAAHVGLALGTLAKFAETRGDIAALVGRMLTLDTVGLFLLSERGHGLDSFNIETTATLTPDGFILNTPREEASKWMPATTPSFGIPKVAIVVARLIVSGEDRGCRCFIVPICDKVQMYKGVRSTRLPTRSGTAPLDFSITTFDHVLLPVTALLGDSVEAPKNPLQAWWGEVWRIPIGTGAVAGPVVQALKHAAYIGTSYSLHRHVVGKTPAPVPLMSFWTQRWAMVQAVAVSRVLDVWYPTVVKQSVDKAVGPSMRHAYSVIAKAGVARLFQTCMREVIERCGAQGTFEHNFMARMETDAHGVIIAEGDVLSLCIRLYNELLLGRYSIPPPAHKDTLLWRHAEGLLRTAREYLATCGDHRSEKANAFVLPLAEAGVSAIGHALAYSAAIDAAVPKPLLDVYECAVIRLDAVWYSESAGLSSLEQRMREDKASAAVLPHLDEYLRDLKIARYVRAPIVSDAAWKAYLKLLPTHSGNADAYEYSKVGFRPETISARL</sequence>
<dbReference type="Gene3D" id="2.40.110.10">
    <property type="entry name" value="Butyryl-CoA Dehydrogenase, subunit A, domain 2"/>
    <property type="match status" value="1"/>
</dbReference>
<dbReference type="SUPFAM" id="SSF56645">
    <property type="entry name" value="Acyl-CoA dehydrogenase NM domain-like"/>
    <property type="match status" value="1"/>
</dbReference>
<dbReference type="GO" id="GO:0071949">
    <property type="term" value="F:FAD binding"/>
    <property type="evidence" value="ECO:0007669"/>
    <property type="project" value="InterPro"/>
</dbReference>
<dbReference type="GO" id="GO:0005504">
    <property type="term" value="F:fatty acid binding"/>
    <property type="evidence" value="ECO:0007669"/>
    <property type="project" value="TreeGrafter"/>
</dbReference>
<keyword evidence="2" id="KW-1185">Reference proteome</keyword>